<proteinExistence type="predicted"/>
<feature type="transmembrane region" description="Helical" evidence="1">
    <location>
        <begin position="59"/>
        <end position="81"/>
    </location>
</feature>
<dbReference type="Proteomes" id="UP001651880">
    <property type="component" value="Unassembled WGS sequence"/>
</dbReference>
<evidence type="ECO:0000313" key="2">
    <source>
        <dbReference type="EMBL" id="MCQ1531440.1"/>
    </source>
</evidence>
<evidence type="ECO:0000313" key="3">
    <source>
        <dbReference type="Proteomes" id="UP001651880"/>
    </source>
</evidence>
<feature type="transmembrane region" description="Helical" evidence="1">
    <location>
        <begin position="138"/>
        <end position="163"/>
    </location>
</feature>
<dbReference type="InterPro" id="IPR036034">
    <property type="entry name" value="PDZ_sf"/>
</dbReference>
<protein>
    <recommendedName>
        <fullName evidence="4">PDZ domain-containing protein</fullName>
    </recommendedName>
</protein>
<keyword evidence="1" id="KW-0812">Transmembrane</keyword>
<dbReference type="RefSeq" id="WP_255228980.1">
    <property type="nucleotide sequence ID" value="NZ_JAJEKE010000023.1"/>
</dbReference>
<keyword evidence="3" id="KW-1185">Reference proteome</keyword>
<evidence type="ECO:0008006" key="4">
    <source>
        <dbReference type="Google" id="ProtNLM"/>
    </source>
</evidence>
<gene>
    <name evidence="2" type="ORF">LJD61_18160</name>
</gene>
<organism evidence="2 3">
    <name type="scientific">Lutispora saccharofermentans</name>
    <dbReference type="NCBI Taxonomy" id="3024236"/>
    <lineage>
        <taxon>Bacteria</taxon>
        <taxon>Bacillati</taxon>
        <taxon>Bacillota</taxon>
        <taxon>Clostridia</taxon>
        <taxon>Lutisporales</taxon>
        <taxon>Lutisporaceae</taxon>
        <taxon>Lutispora</taxon>
    </lineage>
</organism>
<dbReference type="SUPFAM" id="SSF50156">
    <property type="entry name" value="PDZ domain-like"/>
    <property type="match status" value="1"/>
</dbReference>
<keyword evidence="1" id="KW-1133">Transmembrane helix</keyword>
<feature type="transmembrane region" description="Helical" evidence="1">
    <location>
        <begin position="184"/>
        <end position="205"/>
    </location>
</feature>
<feature type="transmembrane region" description="Helical" evidence="1">
    <location>
        <begin position="12"/>
        <end position="35"/>
    </location>
</feature>
<accession>A0ABT1NJK1</accession>
<evidence type="ECO:0000256" key="1">
    <source>
        <dbReference type="SAM" id="Phobius"/>
    </source>
</evidence>
<sequence length="422" mass="46459">MLTLIKVSEMVLVSIGSLLLNPLFLLIVGIAYFMYGKGSDIEERMLGYKISLWEKTKNSVLAGLLGGVLGSSVSVFLGITIEQFNKAGSGSFSSGILYIWIIALLLSLINIRYLCFSYAGGIVALMNLISGFPNINPIGIIALVGILHLIESLLIWIDGYSNAVPAFLKRKDGSVVGGYIMNRIWPLPMMILFAALMTGGAGESIPMPDWWPIIRQPGLGADMENLMYILQPIPVMLGYGDMAITNSPAKRCKYSALRLAAYSVILILLTAIASKLHLFAYAAAVFAPLGHELLIIYGQKEEEEGKALFEAPERGLKVLFCRKGFPGIKMSLEPGDTIISINNMRINSEGELSDFLRSYPTYIWLDIVKSNGEKKTLEYKDYEKGISSLGVLIVPRSPELYLQINNTSKLAQRIKSLWKGKK</sequence>
<comment type="caution">
    <text evidence="2">The sequence shown here is derived from an EMBL/GenBank/DDBJ whole genome shotgun (WGS) entry which is preliminary data.</text>
</comment>
<reference evidence="2 3" key="1">
    <citation type="submission" date="2021-10" db="EMBL/GenBank/DDBJ databases">
        <title>Lutispora strain m25 sp. nov., a thermophilic, non-spore-forming bacterium isolated from a lab-scale methanogenic bioreactor digesting anaerobic sludge.</title>
        <authorList>
            <person name="El Houari A."/>
            <person name="Mcdonald J."/>
        </authorList>
    </citation>
    <scope>NUCLEOTIDE SEQUENCE [LARGE SCALE GENOMIC DNA]</scope>
    <source>
        <strain evidence="3">m25</strain>
    </source>
</reference>
<dbReference type="EMBL" id="JAJEKE010000023">
    <property type="protein sequence ID" value="MCQ1531440.1"/>
    <property type="molecule type" value="Genomic_DNA"/>
</dbReference>
<keyword evidence="1" id="KW-0472">Membrane</keyword>
<name>A0ABT1NJK1_9FIRM</name>
<feature type="transmembrane region" description="Helical" evidence="1">
    <location>
        <begin position="256"/>
        <end position="273"/>
    </location>
</feature>